<dbReference type="GO" id="GO:0008270">
    <property type="term" value="F:zinc ion binding"/>
    <property type="evidence" value="ECO:0007669"/>
    <property type="project" value="InterPro"/>
</dbReference>
<evidence type="ECO:0000256" key="3">
    <source>
        <dbReference type="ARBA" id="ARBA00022801"/>
    </source>
</evidence>
<evidence type="ECO:0000313" key="7">
    <source>
        <dbReference type="Proteomes" id="UP000037822"/>
    </source>
</evidence>
<keyword evidence="4" id="KW-0862">Zinc</keyword>
<dbReference type="OrthoDB" id="9788517at2"/>
<evidence type="ECO:0000256" key="1">
    <source>
        <dbReference type="ARBA" id="ARBA00006576"/>
    </source>
</evidence>
<evidence type="ECO:0000259" key="5">
    <source>
        <dbReference type="PROSITE" id="PS51747"/>
    </source>
</evidence>
<evidence type="ECO:0000313" key="6">
    <source>
        <dbReference type="EMBL" id="KPH73736.1"/>
    </source>
</evidence>
<dbReference type="InterPro" id="IPR016193">
    <property type="entry name" value="Cytidine_deaminase-like"/>
</dbReference>
<comment type="caution">
    <text evidence="6">The sequence shown here is derived from an EMBL/GenBank/DDBJ whole genome shotgun (WGS) entry which is preliminary data.</text>
</comment>
<reference evidence="6 7" key="1">
    <citation type="submission" date="2015-07" db="EMBL/GenBank/DDBJ databases">
        <title>Whole genome sequencing of Bosea vaviloviae isolated from cave pool.</title>
        <authorList>
            <person name="Tan N.E.H."/>
            <person name="Lee Y.P."/>
            <person name="Gan H.M."/>
            <person name="Barton H."/>
            <person name="Savka M.A."/>
        </authorList>
    </citation>
    <scope>NUCLEOTIDE SEQUENCE [LARGE SCALE GENOMIC DNA]</scope>
    <source>
        <strain evidence="6 7">SD260</strain>
    </source>
</reference>
<accession>A0A0N0M7A8</accession>
<dbReference type="AlphaFoldDB" id="A0A0N0M7A8"/>
<evidence type="ECO:0000256" key="4">
    <source>
        <dbReference type="ARBA" id="ARBA00022833"/>
    </source>
</evidence>
<organism evidence="6 7">
    <name type="scientific">Bosea vaviloviae</name>
    <dbReference type="NCBI Taxonomy" id="1526658"/>
    <lineage>
        <taxon>Bacteria</taxon>
        <taxon>Pseudomonadati</taxon>
        <taxon>Pseudomonadota</taxon>
        <taxon>Alphaproteobacteria</taxon>
        <taxon>Hyphomicrobiales</taxon>
        <taxon>Boseaceae</taxon>
        <taxon>Bosea</taxon>
    </lineage>
</organism>
<dbReference type="PROSITE" id="PS51747">
    <property type="entry name" value="CYT_DCMP_DEAMINASES_2"/>
    <property type="match status" value="1"/>
</dbReference>
<evidence type="ECO:0000256" key="2">
    <source>
        <dbReference type="ARBA" id="ARBA00022723"/>
    </source>
</evidence>
<sequence length="142" mass="15159">MTDMLLALDVAGQSPNKVRQVGACLRLSDGTVITACNTFPAGVQDLPERHEGDGRFVWMEHAERHAIFAAARQGHATAGARLATTFFPCIDCARAIVDAGITCVETPAPAFEDPVWGHSFLRSSVILAEGGVEVRQVSLPES</sequence>
<dbReference type="InterPro" id="IPR016192">
    <property type="entry name" value="APOBEC/CMP_deaminase_Zn-bd"/>
</dbReference>
<dbReference type="EMBL" id="LGSZ01000095">
    <property type="protein sequence ID" value="KPH73736.1"/>
    <property type="molecule type" value="Genomic_DNA"/>
</dbReference>
<dbReference type="PATRIC" id="fig|1526658.3.peg.4913"/>
<protein>
    <recommendedName>
        <fullName evidence="5">CMP/dCMP-type deaminase domain-containing protein</fullName>
    </recommendedName>
</protein>
<dbReference type="GO" id="GO:0005737">
    <property type="term" value="C:cytoplasm"/>
    <property type="evidence" value="ECO:0007669"/>
    <property type="project" value="TreeGrafter"/>
</dbReference>
<name>A0A0N0M7A8_9HYPH</name>
<dbReference type="RefSeq" id="WP_054212094.1">
    <property type="nucleotide sequence ID" value="NZ_LGSZ01000095.1"/>
</dbReference>
<dbReference type="PROSITE" id="PS00903">
    <property type="entry name" value="CYT_DCMP_DEAMINASES_1"/>
    <property type="match status" value="1"/>
</dbReference>
<proteinExistence type="inferred from homology"/>
<comment type="similarity">
    <text evidence="1">Belongs to the cytidine and deoxycytidylate deaminase family.</text>
</comment>
<keyword evidence="3" id="KW-0378">Hydrolase</keyword>
<dbReference type="Gene3D" id="3.40.140.10">
    <property type="entry name" value="Cytidine Deaminase, domain 2"/>
    <property type="match status" value="1"/>
</dbReference>
<feature type="domain" description="CMP/dCMP-type deaminase" evidence="5">
    <location>
        <begin position="1"/>
        <end position="123"/>
    </location>
</feature>
<dbReference type="SUPFAM" id="SSF53927">
    <property type="entry name" value="Cytidine deaminase-like"/>
    <property type="match status" value="1"/>
</dbReference>
<dbReference type="Pfam" id="PF00383">
    <property type="entry name" value="dCMP_cyt_deam_1"/>
    <property type="match status" value="1"/>
</dbReference>
<dbReference type="InterPro" id="IPR002125">
    <property type="entry name" value="CMP_dCMP_dom"/>
</dbReference>
<dbReference type="PANTHER" id="PTHR11086">
    <property type="entry name" value="DEOXYCYTIDYLATE DEAMINASE-RELATED"/>
    <property type="match status" value="1"/>
</dbReference>
<dbReference type="GO" id="GO:0004132">
    <property type="term" value="F:dCMP deaminase activity"/>
    <property type="evidence" value="ECO:0007669"/>
    <property type="project" value="TreeGrafter"/>
</dbReference>
<dbReference type="InterPro" id="IPR015517">
    <property type="entry name" value="dCMP_deaminase-rel"/>
</dbReference>
<keyword evidence="2" id="KW-0479">Metal-binding</keyword>
<dbReference type="PANTHER" id="PTHR11086:SF18">
    <property type="entry name" value="DEOXYCYTIDYLATE DEAMINASE"/>
    <property type="match status" value="1"/>
</dbReference>
<gene>
    <name evidence="6" type="ORF">AE618_26835</name>
</gene>
<keyword evidence="7" id="KW-1185">Reference proteome</keyword>
<dbReference type="Proteomes" id="UP000037822">
    <property type="component" value="Unassembled WGS sequence"/>
</dbReference>